<protein>
    <submittedName>
        <fullName evidence="1">Bifunctional enoyl-CoA hydratase/phosphate acetyltransferase</fullName>
    </submittedName>
</protein>
<sequence>MSADHYTAILNLCRNLPPVPTAVVHPVKSNVLEAVAEAVKEKLIIPVLVGPRARIEAAATEAGVAIAGYEVIDTEHSHEAAARGAELAAQGKVGAIMKGALHTDELLGAVVRIASGLRTERRISHAFLMSIGNYPKPFIITDAAVNIEPDLAAKADIVQNAVNLWRVVFGFDKLPKVGVLAAVETVNPKMPATLDAAALCKMADRGQIADAVIDGPLAFDNAISAEAAREKGIISQVAGDADILLVPDIESGNMLAKQLVFLSGADAAGIVLGARVPIMLTSRADGPRCRLLSCALAVLMADARRKGQVK</sequence>
<dbReference type="Proteomes" id="UP000616151">
    <property type="component" value="Unassembled WGS sequence"/>
</dbReference>
<organism evidence="1 2">
    <name type="scientific">Taklimakanibacter albus</name>
    <dbReference type="NCBI Taxonomy" id="2800327"/>
    <lineage>
        <taxon>Bacteria</taxon>
        <taxon>Pseudomonadati</taxon>
        <taxon>Pseudomonadota</taxon>
        <taxon>Alphaproteobacteria</taxon>
        <taxon>Hyphomicrobiales</taxon>
        <taxon>Aestuariivirgaceae</taxon>
        <taxon>Taklimakanibacter</taxon>
    </lineage>
</organism>
<reference evidence="1" key="1">
    <citation type="submission" date="2021-01" db="EMBL/GenBank/DDBJ databases">
        <authorList>
            <person name="Sun Q."/>
        </authorList>
    </citation>
    <scope>NUCLEOTIDE SEQUENCE</scope>
    <source>
        <strain evidence="1">YIM B02566</strain>
    </source>
</reference>
<comment type="caution">
    <text evidence="1">The sequence shown here is derived from an EMBL/GenBank/DDBJ whole genome shotgun (WGS) entry which is preliminary data.</text>
</comment>
<evidence type="ECO:0000313" key="2">
    <source>
        <dbReference type="Proteomes" id="UP000616151"/>
    </source>
</evidence>
<proteinExistence type="predicted"/>
<accession>A0ACC5RG75</accession>
<evidence type="ECO:0000313" key="1">
    <source>
        <dbReference type="EMBL" id="MBK1871418.1"/>
    </source>
</evidence>
<dbReference type="EMBL" id="JAENHL010000008">
    <property type="protein sequence ID" value="MBK1871418.1"/>
    <property type="molecule type" value="Genomic_DNA"/>
</dbReference>
<gene>
    <name evidence="1" type="ORF">JHL16_33935</name>
</gene>
<name>A0ACC5RG75_9HYPH</name>
<keyword evidence="2" id="KW-1185">Reference proteome</keyword>